<organism evidence="5 6">
    <name type="scientific">Phakopsora pachyrhizi</name>
    <name type="common">Asian soybean rust disease fungus</name>
    <dbReference type="NCBI Taxonomy" id="170000"/>
    <lineage>
        <taxon>Eukaryota</taxon>
        <taxon>Fungi</taxon>
        <taxon>Dikarya</taxon>
        <taxon>Basidiomycota</taxon>
        <taxon>Pucciniomycotina</taxon>
        <taxon>Pucciniomycetes</taxon>
        <taxon>Pucciniales</taxon>
        <taxon>Phakopsoraceae</taxon>
        <taxon>Phakopsora</taxon>
    </lineage>
</organism>
<dbReference type="GO" id="GO:0005769">
    <property type="term" value="C:early endosome"/>
    <property type="evidence" value="ECO:0007669"/>
    <property type="project" value="TreeGrafter"/>
</dbReference>
<accession>A0AAV0AT34</accession>
<keyword evidence="2" id="KW-0175">Coiled coil</keyword>
<feature type="compositionally biased region" description="Polar residues" evidence="3">
    <location>
        <begin position="783"/>
        <end position="798"/>
    </location>
</feature>
<dbReference type="GO" id="GO:0007032">
    <property type="term" value="P:endosome organization"/>
    <property type="evidence" value="ECO:0007669"/>
    <property type="project" value="TreeGrafter"/>
</dbReference>
<dbReference type="PROSITE" id="PS50003">
    <property type="entry name" value="PH_DOMAIN"/>
    <property type="match status" value="1"/>
</dbReference>
<feature type="compositionally biased region" description="Polar residues" evidence="3">
    <location>
        <begin position="85"/>
        <end position="107"/>
    </location>
</feature>
<sequence length="970" mass="105744">LYLRSVIQSHLSKQSGQTLSGDQQIKQEVNLQDENHQLWAVISRSKSELNQVKSENRDLRQRVTNLESCLAILQSSDRDPGSLGGSTTRTIAPTPTSLPRSPAPSNSRSDHHQLVQQPLSPSEKKFQPINSNNLATSELGDHRPSPSSAKNCLPANPSSQSNPSRRATEPTESSNQPLRPDQTTHWIRKQYSADPTNIQVPGSYSAASKADSSLSISPVDDISDHLKPSSHQILRTLSCSASSEIPLNFPSSQSTQWDSSRSNTNWSPASPNPLIPPNTLNLRSDTSPQPIHSASAKLSPKLRQKASSVDMTRSAKESKDENPLKSPPKALLNNKFWLSLHPSSTSASPSNSSPNSRASYRHSIVPPEVRQLMLNHSLSPTTPLPTSHPSIRTDKIPSALGSNATATTASSDVSSTPHPLTPSTSHGHQAGDETGRLKSPNAVDSQASYAINQSIISAQRSPRTGISPTEATTPKLAVNAQNSSNSSALLPSHTVDRLYTTQPSTRRQMLTPTFLPLLRSSDPERKGPKASWVVEKFYSDVLALDHIVQSKHSKLQKKTLAQPPDHALFKDHAPSKAVLEQYLESFCSAQLKEKGDVCEFFNSNIVINERSSPSNRPGFMQGYLTKKGRNFGGWQTRYYVLNGPVLEYFDSRGGTKLGFLGITGAQIGRQQQQRMHKEKEGEVDHILCAETDEERDAWVEALTCYVSGCFVSAEGTMSTSESSNQTPTGITSSPASNGRSRRQTSLDGLNRSETSLFNPQHQSSTSQDMRGETKTKIQDSGMPKSNSSNQATVSTKSDLQAPLSKAAIAKEHALPMRRSTSKEHPLKQELSNVAPETRDQFSRAKSSFANHRDNLNRPKLLEYRGNQLGNPANNGPTTPCPVQARLLQQAQSSPQQDQTTSDAESALNSSIDCPHTPDPQQPNILGPMNGAPITGGYRLKPVEEKRAKFRSAFWGFGGRNAGSGELIFWA</sequence>
<dbReference type="SUPFAM" id="SSF50729">
    <property type="entry name" value="PH domain-like"/>
    <property type="match status" value="1"/>
</dbReference>
<feature type="compositionally biased region" description="Basic and acidic residues" evidence="3">
    <location>
        <begin position="313"/>
        <end position="323"/>
    </location>
</feature>
<dbReference type="PANTHER" id="PTHR22902">
    <property type="entry name" value="SESQUIPEDALIAN"/>
    <property type="match status" value="1"/>
</dbReference>
<feature type="compositionally biased region" description="Basic and acidic residues" evidence="3">
    <location>
        <begin position="808"/>
        <end position="827"/>
    </location>
</feature>
<proteinExistence type="predicted"/>
<dbReference type="GO" id="GO:0042147">
    <property type="term" value="P:retrograde transport, endosome to Golgi"/>
    <property type="evidence" value="ECO:0007669"/>
    <property type="project" value="TreeGrafter"/>
</dbReference>
<feature type="domain" description="PH" evidence="4">
    <location>
        <begin position="617"/>
        <end position="707"/>
    </location>
</feature>
<keyword evidence="6" id="KW-1185">Reference proteome</keyword>
<feature type="region of interest" description="Disordered" evidence="3">
    <location>
        <begin position="75"/>
        <end position="182"/>
    </location>
</feature>
<feature type="compositionally biased region" description="Polar residues" evidence="3">
    <location>
        <begin position="145"/>
        <end position="182"/>
    </location>
</feature>
<dbReference type="GO" id="GO:0005829">
    <property type="term" value="C:cytosol"/>
    <property type="evidence" value="ECO:0007669"/>
    <property type="project" value="GOC"/>
</dbReference>
<evidence type="ECO:0000256" key="3">
    <source>
        <dbReference type="SAM" id="MobiDB-lite"/>
    </source>
</evidence>
<dbReference type="InterPro" id="IPR001849">
    <property type="entry name" value="PH_domain"/>
</dbReference>
<feature type="compositionally biased region" description="Low complexity" evidence="3">
    <location>
        <begin position="251"/>
        <end position="262"/>
    </location>
</feature>
<evidence type="ECO:0000313" key="6">
    <source>
        <dbReference type="Proteomes" id="UP001153365"/>
    </source>
</evidence>
<feature type="region of interest" description="Disordered" evidence="3">
    <location>
        <begin position="248"/>
        <end position="329"/>
    </location>
</feature>
<feature type="region of interest" description="Disordered" evidence="3">
    <location>
        <begin position="888"/>
        <end position="930"/>
    </location>
</feature>
<dbReference type="GO" id="GO:0001881">
    <property type="term" value="P:receptor recycling"/>
    <property type="evidence" value="ECO:0007669"/>
    <property type="project" value="TreeGrafter"/>
</dbReference>
<dbReference type="SMART" id="SM00233">
    <property type="entry name" value="PH"/>
    <property type="match status" value="1"/>
</dbReference>
<evidence type="ECO:0000313" key="5">
    <source>
        <dbReference type="EMBL" id="CAH7671706.1"/>
    </source>
</evidence>
<feature type="compositionally biased region" description="Low complexity" evidence="3">
    <location>
        <begin position="398"/>
        <end position="428"/>
    </location>
</feature>
<dbReference type="PANTHER" id="PTHR22902:SF27">
    <property type="entry name" value="PLECKSTRIN HOMOLOGY DOMAIN-CONTAINING FAMILY A MEMBER 3"/>
    <property type="match status" value="1"/>
</dbReference>
<dbReference type="InterPro" id="IPR011993">
    <property type="entry name" value="PH-like_dom_sf"/>
</dbReference>
<dbReference type="GO" id="GO:0055037">
    <property type="term" value="C:recycling endosome"/>
    <property type="evidence" value="ECO:0007669"/>
    <property type="project" value="TreeGrafter"/>
</dbReference>
<name>A0AAV0AT34_PHAPC</name>
<protein>
    <recommendedName>
        <fullName evidence="4">PH domain-containing protein</fullName>
    </recommendedName>
</protein>
<gene>
    <name evidence="5" type="ORF">PPACK8108_LOCUS6513</name>
</gene>
<reference evidence="5" key="1">
    <citation type="submission" date="2022-06" db="EMBL/GenBank/DDBJ databases">
        <authorList>
            <consortium name="SYNGENTA / RWTH Aachen University"/>
        </authorList>
    </citation>
    <scope>NUCLEOTIDE SEQUENCE</scope>
</reference>
<feature type="compositionally biased region" description="Low complexity" evidence="3">
    <location>
        <begin position="377"/>
        <end position="390"/>
    </location>
</feature>
<comment type="caution">
    <text evidence="5">The sequence shown here is derived from an EMBL/GenBank/DDBJ whole genome shotgun (WGS) entry which is preliminary data.</text>
</comment>
<dbReference type="Proteomes" id="UP001153365">
    <property type="component" value="Unassembled WGS sequence"/>
</dbReference>
<keyword evidence="1" id="KW-0597">Phosphoprotein</keyword>
<feature type="region of interest" description="Disordered" evidence="3">
    <location>
        <begin position="717"/>
        <end position="858"/>
    </location>
</feature>
<dbReference type="Gene3D" id="2.30.29.30">
    <property type="entry name" value="Pleckstrin-homology domain (PH domain)/Phosphotyrosine-binding domain (PTB)"/>
    <property type="match status" value="1"/>
</dbReference>
<dbReference type="AlphaFoldDB" id="A0AAV0AT34"/>
<feature type="compositionally biased region" description="Low complexity" evidence="3">
    <location>
        <begin position="888"/>
        <end position="903"/>
    </location>
</feature>
<feature type="non-terminal residue" evidence="5">
    <location>
        <position position="1"/>
    </location>
</feature>
<feature type="coiled-coil region" evidence="2">
    <location>
        <begin position="42"/>
        <end position="69"/>
    </location>
</feature>
<dbReference type="Pfam" id="PF00169">
    <property type="entry name" value="PH"/>
    <property type="match status" value="1"/>
</dbReference>
<evidence type="ECO:0000259" key="4">
    <source>
        <dbReference type="PROSITE" id="PS50003"/>
    </source>
</evidence>
<feature type="compositionally biased region" description="Polar residues" evidence="3">
    <location>
        <begin position="283"/>
        <end position="292"/>
    </location>
</feature>
<dbReference type="GO" id="GO:0005802">
    <property type="term" value="C:trans-Golgi network"/>
    <property type="evidence" value="ECO:0007669"/>
    <property type="project" value="TreeGrafter"/>
</dbReference>
<feature type="region of interest" description="Disordered" evidence="3">
    <location>
        <begin position="377"/>
        <end position="440"/>
    </location>
</feature>
<dbReference type="InterPro" id="IPR045188">
    <property type="entry name" value="Boi1/Boi2-like"/>
</dbReference>
<dbReference type="EMBL" id="CALTRL010001237">
    <property type="protein sequence ID" value="CAH7671706.1"/>
    <property type="molecule type" value="Genomic_DNA"/>
</dbReference>
<evidence type="ECO:0000256" key="1">
    <source>
        <dbReference type="ARBA" id="ARBA00022553"/>
    </source>
</evidence>
<evidence type="ECO:0000256" key="2">
    <source>
        <dbReference type="SAM" id="Coils"/>
    </source>
</evidence>
<feature type="compositionally biased region" description="Polar residues" evidence="3">
    <location>
        <begin position="717"/>
        <end position="768"/>
    </location>
</feature>